<evidence type="ECO:0000256" key="4">
    <source>
        <dbReference type="ARBA" id="ARBA00022840"/>
    </source>
</evidence>
<keyword evidence="3 5" id="KW-0347">Helicase</keyword>
<protein>
    <recommendedName>
        <fullName evidence="7">UvrD-like helicase ATP-binding domain-containing protein</fullName>
    </recommendedName>
</protein>
<reference evidence="8" key="1">
    <citation type="submission" date="2024-06" db="EMBL/GenBank/DDBJ databases">
        <authorList>
            <consortium name="consrtm"/>
            <person name="Uemura M."/>
            <person name="Terahara T."/>
        </authorList>
    </citation>
    <scope>NUCLEOTIDE SEQUENCE</scope>
    <source>
        <strain evidence="8">KM77-8</strain>
    </source>
</reference>
<dbReference type="GO" id="GO:0043138">
    <property type="term" value="F:3'-5' DNA helicase activity"/>
    <property type="evidence" value="ECO:0007669"/>
    <property type="project" value="TreeGrafter"/>
</dbReference>
<proteinExistence type="predicted"/>
<dbReference type="PANTHER" id="PTHR11070:SF59">
    <property type="entry name" value="DNA 3'-5' HELICASE"/>
    <property type="match status" value="1"/>
</dbReference>
<feature type="compositionally biased region" description="Low complexity" evidence="6">
    <location>
        <begin position="292"/>
        <end position="309"/>
    </location>
</feature>
<dbReference type="Gene3D" id="1.10.10.160">
    <property type="match status" value="1"/>
</dbReference>
<dbReference type="Gene3D" id="3.40.50.300">
    <property type="entry name" value="P-loop containing nucleotide triphosphate hydrolases"/>
    <property type="match status" value="1"/>
</dbReference>
<keyword evidence="2 5" id="KW-0378">Hydrolase</keyword>
<dbReference type="GO" id="GO:0005524">
    <property type="term" value="F:ATP binding"/>
    <property type="evidence" value="ECO:0007669"/>
    <property type="project" value="UniProtKB-UniRule"/>
</dbReference>
<evidence type="ECO:0000259" key="7">
    <source>
        <dbReference type="PROSITE" id="PS51198"/>
    </source>
</evidence>
<dbReference type="PROSITE" id="PS51198">
    <property type="entry name" value="UVRD_HELICASE_ATP_BIND"/>
    <property type="match status" value="1"/>
</dbReference>
<feature type="region of interest" description="Disordered" evidence="6">
    <location>
        <begin position="292"/>
        <end position="321"/>
    </location>
</feature>
<feature type="compositionally biased region" description="Pro residues" evidence="6">
    <location>
        <begin position="310"/>
        <end position="321"/>
    </location>
</feature>
<dbReference type="InterPro" id="IPR027417">
    <property type="entry name" value="P-loop_NTPase"/>
</dbReference>
<dbReference type="PANTHER" id="PTHR11070">
    <property type="entry name" value="UVRD / RECB / PCRA DNA HELICASE FAMILY MEMBER"/>
    <property type="match status" value="1"/>
</dbReference>
<keyword evidence="1 5" id="KW-0547">Nucleotide-binding</keyword>
<evidence type="ECO:0000256" key="3">
    <source>
        <dbReference type="ARBA" id="ARBA00022806"/>
    </source>
</evidence>
<dbReference type="GO" id="GO:0000725">
    <property type="term" value="P:recombinational repair"/>
    <property type="evidence" value="ECO:0007669"/>
    <property type="project" value="TreeGrafter"/>
</dbReference>
<evidence type="ECO:0000256" key="1">
    <source>
        <dbReference type="ARBA" id="ARBA00022741"/>
    </source>
</evidence>
<dbReference type="GO" id="GO:0003677">
    <property type="term" value="F:DNA binding"/>
    <property type="evidence" value="ECO:0007669"/>
    <property type="project" value="InterPro"/>
</dbReference>
<dbReference type="Pfam" id="PF00580">
    <property type="entry name" value="UvrD-helicase"/>
    <property type="match status" value="1"/>
</dbReference>
<dbReference type="InterPro" id="IPR000212">
    <property type="entry name" value="DNA_helicase_UvrD/REP"/>
</dbReference>
<dbReference type="GO" id="GO:0016787">
    <property type="term" value="F:hydrolase activity"/>
    <property type="evidence" value="ECO:0007669"/>
    <property type="project" value="UniProtKB-UniRule"/>
</dbReference>
<evidence type="ECO:0000256" key="5">
    <source>
        <dbReference type="PROSITE-ProRule" id="PRU00560"/>
    </source>
</evidence>
<name>A0AAT9HCL8_9ACTN</name>
<gene>
    <name evidence="8" type="ORF">SHKM778_15030</name>
</gene>
<dbReference type="CDD" id="cd17932">
    <property type="entry name" value="DEXQc_UvrD"/>
    <property type="match status" value="1"/>
</dbReference>
<dbReference type="GO" id="GO:0033202">
    <property type="term" value="C:DNA helicase complex"/>
    <property type="evidence" value="ECO:0007669"/>
    <property type="project" value="TreeGrafter"/>
</dbReference>
<dbReference type="GO" id="GO:0005829">
    <property type="term" value="C:cytosol"/>
    <property type="evidence" value="ECO:0007669"/>
    <property type="project" value="TreeGrafter"/>
</dbReference>
<dbReference type="AlphaFoldDB" id="A0AAT9HCL8"/>
<feature type="binding site" evidence="5">
    <location>
        <begin position="32"/>
        <end position="39"/>
    </location>
    <ligand>
        <name>ATP</name>
        <dbReference type="ChEBI" id="CHEBI:30616"/>
    </ligand>
</feature>
<keyword evidence="4 5" id="KW-0067">ATP-binding</keyword>
<organism evidence="8">
    <name type="scientific">Streptomyces haneummycinicus</name>
    <dbReference type="NCBI Taxonomy" id="3074435"/>
    <lineage>
        <taxon>Bacteria</taxon>
        <taxon>Bacillati</taxon>
        <taxon>Actinomycetota</taxon>
        <taxon>Actinomycetes</taxon>
        <taxon>Kitasatosporales</taxon>
        <taxon>Streptomycetaceae</taxon>
        <taxon>Streptomyces</taxon>
    </lineage>
</organism>
<sequence>MRTPPARRNPPRLDAAQRSVVEHGTGPLLVLAGPGTGKTTTLVESVAARIARGGNPERVLVLTFSRRAAVELRDRMALRMGAARAPQATTFHSFCYALIRAHQDSDLFVEPLRLLSGPEQDVTVRELLAGQVDLERHGLAHVRWPDELRACLTTRGFADEVRAVLARSRELGLGPGALDAFARRIGRPDWRAASAFLAEYLDVLDLQGVLDYAELVHRAVLLAGRPEIAGRLAARYDAVYVDEYQDTDPAQVRLLHALAGGRTLVAFGDPDQSIYAFRGADVGGILEFPTPSRARTAAPPRSRCCARPGAPAPPCWRPPGG</sequence>
<evidence type="ECO:0000256" key="2">
    <source>
        <dbReference type="ARBA" id="ARBA00022801"/>
    </source>
</evidence>
<feature type="domain" description="UvrD-like helicase ATP-binding" evidence="7">
    <location>
        <begin position="11"/>
        <end position="306"/>
    </location>
</feature>
<reference evidence="8" key="2">
    <citation type="submission" date="2024-07" db="EMBL/GenBank/DDBJ databases">
        <title>Streptomyces haneummycinica sp. nov., a new antibiotic-producing actinobacterium isolated from marine sediment.</title>
        <authorList>
            <person name="Uemura M."/>
            <person name="Hamada M."/>
            <person name="Hirano S."/>
            <person name="Kobayashi K."/>
            <person name="Ohshiro T."/>
            <person name="Kobayashi T."/>
            <person name="Terahara T."/>
        </authorList>
    </citation>
    <scope>NUCLEOTIDE SEQUENCE</scope>
    <source>
        <strain evidence="8">KM77-8</strain>
    </source>
</reference>
<evidence type="ECO:0000313" key="8">
    <source>
        <dbReference type="EMBL" id="BFO15115.1"/>
    </source>
</evidence>
<dbReference type="InterPro" id="IPR013986">
    <property type="entry name" value="DExx_box_DNA_helicase_dom_sf"/>
</dbReference>
<dbReference type="EMBL" id="AP035768">
    <property type="protein sequence ID" value="BFO15115.1"/>
    <property type="molecule type" value="Genomic_DNA"/>
</dbReference>
<evidence type="ECO:0000256" key="6">
    <source>
        <dbReference type="SAM" id="MobiDB-lite"/>
    </source>
</evidence>
<accession>A0AAT9HCL8</accession>
<dbReference type="InterPro" id="IPR014016">
    <property type="entry name" value="UvrD-like_ATP-bd"/>
</dbReference>
<dbReference type="SUPFAM" id="SSF52540">
    <property type="entry name" value="P-loop containing nucleoside triphosphate hydrolases"/>
    <property type="match status" value="1"/>
</dbReference>